<dbReference type="InterPro" id="IPR039420">
    <property type="entry name" value="WalR-like"/>
</dbReference>
<dbReference type="Proteomes" id="UP000049983">
    <property type="component" value="Unassembled WGS sequence"/>
</dbReference>
<dbReference type="OrthoDB" id="9814495at2"/>
<dbReference type="GeneID" id="97670054"/>
<sequence>MNEQRYNAIIADDHAIVRAGLKDALEKPGLIEPDGICVLAEAGDGLSAIAEVRKHRPDLLLLDVSMPMAGGVEVLVEARRWSKETRVVVLTGISAVGLVSDLVEAGVDGLFSKASDNSEFYRKLPGILRGQRHISEHFQKILEETPRPPVLTDRERQTLNMILSGRSNKEIAEGFGISIKTVDKHRTSLMQKLKVHSVPQLIARALKEGLIDPSKEL</sequence>
<reference evidence="9" key="1">
    <citation type="submission" date="2015-07" db="EMBL/GenBank/DDBJ databases">
        <authorList>
            <person name="Rodrigo-Torres Lidia"/>
            <person name="Arahal R.David."/>
        </authorList>
    </citation>
    <scope>NUCLEOTIDE SEQUENCE [LARGE SCALE GENOMIC DNA]</scope>
    <source>
        <strain evidence="9">CECT 5096</strain>
    </source>
</reference>
<keyword evidence="9" id="KW-1185">Reference proteome</keyword>
<organism evidence="8 9">
    <name type="scientific">Roseibium album</name>
    <dbReference type="NCBI Taxonomy" id="311410"/>
    <lineage>
        <taxon>Bacteria</taxon>
        <taxon>Pseudomonadati</taxon>
        <taxon>Pseudomonadota</taxon>
        <taxon>Alphaproteobacteria</taxon>
        <taxon>Hyphomicrobiales</taxon>
        <taxon>Stappiaceae</taxon>
        <taxon>Roseibium</taxon>
    </lineage>
</organism>
<feature type="modified residue" description="4-aspartylphosphate" evidence="5">
    <location>
        <position position="63"/>
    </location>
</feature>
<dbReference type="InterPro" id="IPR000792">
    <property type="entry name" value="Tscrpt_reg_LuxR_C"/>
</dbReference>
<dbReference type="PROSITE" id="PS00622">
    <property type="entry name" value="HTH_LUXR_1"/>
    <property type="match status" value="1"/>
</dbReference>
<dbReference type="RefSeq" id="WP_055113430.1">
    <property type="nucleotide sequence ID" value="NZ_CANKXR010000015.1"/>
</dbReference>
<dbReference type="PROSITE" id="PS50110">
    <property type="entry name" value="RESPONSE_REGULATORY"/>
    <property type="match status" value="1"/>
</dbReference>
<evidence type="ECO:0000256" key="1">
    <source>
        <dbReference type="ARBA" id="ARBA00022553"/>
    </source>
</evidence>
<dbReference type="Pfam" id="PF00196">
    <property type="entry name" value="GerE"/>
    <property type="match status" value="1"/>
</dbReference>
<evidence type="ECO:0000313" key="9">
    <source>
        <dbReference type="Proteomes" id="UP000049983"/>
    </source>
</evidence>
<dbReference type="AlphaFoldDB" id="A0A0M7A4D4"/>
<dbReference type="Pfam" id="PF00072">
    <property type="entry name" value="Response_reg"/>
    <property type="match status" value="1"/>
</dbReference>
<evidence type="ECO:0000259" key="6">
    <source>
        <dbReference type="PROSITE" id="PS50043"/>
    </source>
</evidence>
<keyword evidence="4" id="KW-0804">Transcription</keyword>
<evidence type="ECO:0000256" key="5">
    <source>
        <dbReference type="PROSITE-ProRule" id="PRU00169"/>
    </source>
</evidence>
<dbReference type="InterPro" id="IPR016032">
    <property type="entry name" value="Sig_transdc_resp-reg_C-effctor"/>
</dbReference>
<evidence type="ECO:0000256" key="2">
    <source>
        <dbReference type="ARBA" id="ARBA00023015"/>
    </source>
</evidence>
<keyword evidence="3" id="KW-0238">DNA-binding</keyword>
<dbReference type="PRINTS" id="PR00038">
    <property type="entry name" value="HTHLUXR"/>
</dbReference>
<dbReference type="InterPro" id="IPR001789">
    <property type="entry name" value="Sig_transdc_resp-reg_receiver"/>
</dbReference>
<dbReference type="SMART" id="SM00448">
    <property type="entry name" value="REC"/>
    <property type="match status" value="1"/>
</dbReference>
<dbReference type="CDD" id="cd06170">
    <property type="entry name" value="LuxR_C_like"/>
    <property type="match status" value="1"/>
</dbReference>
<keyword evidence="2" id="KW-0805">Transcription regulation</keyword>
<evidence type="ECO:0000313" key="8">
    <source>
        <dbReference type="EMBL" id="CTQ70833.1"/>
    </source>
</evidence>
<dbReference type="InterPro" id="IPR058245">
    <property type="entry name" value="NreC/VraR/RcsB-like_REC"/>
</dbReference>
<dbReference type="GO" id="GO:0006355">
    <property type="term" value="P:regulation of DNA-templated transcription"/>
    <property type="evidence" value="ECO:0007669"/>
    <property type="project" value="InterPro"/>
</dbReference>
<evidence type="ECO:0000259" key="7">
    <source>
        <dbReference type="PROSITE" id="PS50110"/>
    </source>
</evidence>
<keyword evidence="1 5" id="KW-0597">Phosphoprotein</keyword>
<dbReference type="CDD" id="cd17535">
    <property type="entry name" value="REC_NarL-like"/>
    <property type="match status" value="1"/>
</dbReference>
<dbReference type="InterPro" id="IPR036388">
    <property type="entry name" value="WH-like_DNA-bd_sf"/>
</dbReference>
<feature type="domain" description="HTH luxR-type" evidence="6">
    <location>
        <begin position="144"/>
        <end position="209"/>
    </location>
</feature>
<dbReference type="SUPFAM" id="SSF46894">
    <property type="entry name" value="C-terminal effector domain of the bipartite response regulators"/>
    <property type="match status" value="1"/>
</dbReference>
<dbReference type="Gene3D" id="1.10.10.10">
    <property type="entry name" value="Winged helix-like DNA-binding domain superfamily/Winged helix DNA-binding domain"/>
    <property type="match status" value="1"/>
</dbReference>
<feature type="domain" description="Response regulatory" evidence="7">
    <location>
        <begin position="7"/>
        <end position="128"/>
    </location>
</feature>
<dbReference type="GO" id="GO:0000160">
    <property type="term" value="P:phosphorelay signal transduction system"/>
    <property type="evidence" value="ECO:0007669"/>
    <property type="project" value="InterPro"/>
</dbReference>
<accession>A0A0M7A4D4</accession>
<name>A0A0M7A4D4_9HYPH</name>
<proteinExistence type="predicted"/>
<dbReference type="EMBL" id="CXWC01000010">
    <property type="protein sequence ID" value="CTQ70833.1"/>
    <property type="molecule type" value="Genomic_DNA"/>
</dbReference>
<dbReference type="PROSITE" id="PS50043">
    <property type="entry name" value="HTH_LUXR_2"/>
    <property type="match status" value="1"/>
</dbReference>
<dbReference type="InterPro" id="IPR011006">
    <property type="entry name" value="CheY-like_superfamily"/>
</dbReference>
<dbReference type="PANTHER" id="PTHR43214">
    <property type="entry name" value="TWO-COMPONENT RESPONSE REGULATOR"/>
    <property type="match status" value="1"/>
</dbReference>
<dbReference type="PANTHER" id="PTHR43214:SF41">
    <property type="entry name" value="NITRATE_NITRITE RESPONSE REGULATOR PROTEIN NARP"/>
    <property type="match status" value="1"/>
</dbReference>
<dbReference type="Gene3D" id="3.40.50.2300">
    <property type="match status" value="1"/>
</dbReference>
<gene>
    <name evidence="8" type="primary">uvrY</name>
    <name evidence="8" type="ORF">LA5096_02681</name>
</gene>
<protein>
    <submittedName>
        <fullName evidence="8">Response regulator UvrY</fullName>
    </submittedName>
</protein>
<dbReference type="GO" id="GO:0003677">
    <property type="term" value="F:DNA binding"/>
    <property type="evidence" value="ECO:0007669"/>
    <property type="project" value="UniProtKB-KW"/>
</dbReference>
<dbReference type="STRING" id="311410.LA5095_01426"/>
<dbReference type="SMART" id="SM00421">
    <property type="entry name" value="HTH_LUXR"/>
    <property type="match status" value="1"/>
</dbReference>
<dbReference type="SUPFAM" id="SSF52172">
    <property type="entry name" value="CheY-like"/>
    <property type="match status" value="1"/>
</dbReference>
<evidence type="ECO:0000256" key="4">
    <source>
        <dbReference type="ARBA" id="ARBA00023163"/>
    </source>
</evidence>
<evidence type="ECO:0000256" key="3">
    <source>
        <dbReference type="ARBA" id="ARBA00023125"/>
    </source>
</evidence>